<accession>A0A1I5MYX2</accession>
<sequence length="196" mass="21535">MTDLAFSCACGTVTGVVKDVGPGEGDHVYCHCSDCQSVPKFLGAEDRILDKAGGTELYQTRCARLAFQSGKDQLAGLRMTDKPTLRWFAKCCDTPMFNTYANGKLPYTTVLVANCEASGRSALGPVRGHLFLEDAPGNTDGLKPLSMNALLRSFFKRLIRDIFSGDRRRNPLFDPTTLQPIATPRRLTPEERRTLG</sequence>
<dbReference type="InterPro" id="IPR011057">
    <property type="entry name" value="Mss4-like_sf"/>
</dbReference>
<reference evidence="3" key="1">
    <citation type="submission" date="2016-10" db="EMBL/GenBank/DDBJ databases">
        <authorList>
            <person name="Varghese N."/>
            <person name="Submissions S."/>
        </authorList>
    </citation>
    <scope>NUCLEOTIDE SEQUENCE [LARGE SCALE GENOMIC DNA]</scope>
    <source>
        <strain evidence="3">CGMCC 1.7715</strain>
    </source>
</reference>
<dbReference type="STRING" id="604088.SAMN04488060_1671"/>
<evidence type="ECO:0008006" key="4">
    <source>
        <dbReference type="Google" id="ProtNLM"/>
    </source>
</evidence>
<feature type="region of interest" description="Disordered" evidence="1">
    <location>
        <begin position="173"/>
        <end position="196"/>
    </location>
</feature>
<dbReference type="EMBL" id="FOWZ01000002">
    <property type="protein sequence ID" value="SFP14805.1"/>
    <property type="molecule type" value="Genomic_DNA"/>
</dbReference>
<dbReference type="InterPro" id="IPR046149">
    <property type="entry name" value="DUF6151"/>
</dbReference>
<name>A0A1I5MYX2_9SPHN</name>
<keyword evidence="3" id="KW-1185">Reference proteome</keyword>
<gene>
    <name evidence="2" type="ORF">SAMN04488060_1671</name>
</gene>
<organism evidence="2 3">
    <name type="scientific">Qipengyuania nanhaisediminis</name>
    <dbReference type="NCBI Taxonomy" id="604088"/>
    <lineage>
        <taxon>Bacteria</taxon>
        <taxon>Pseudomonadati</taxon>
        <taxon>Pseudomonadota</taxon>
        <taxon>Alphaproteobacteria</taxon>
        <taxon>Sphingomonadales</taxon>
        <taxon>Erythrobacteraceae</taxon>
        <taxon>Qipengyuania</taxon>
    </lineage>
</organism>
<dbReference type="AlphaFoldDB" id="A0A1I5MYX2"/>
<evidence type="ECO:0000256" key="1">
    <source>
        <dbReference type="SAM" id="MobiDB-lite"/>
    </source>
</evidence>
<dbReference type="Pfam" id="PF19648">
    <property type="entry name" value="DUF6151"/>
    <property type="match status" value="1"/>
</dbReference>
<dbReference type="Gene3D" id="3.90.1590.10">
    <property type="entry name" value="glutathione-dependent formaldehyde- activating enzyme (gfa)"/>
    <property type="match status" value="1"/>
</dbReference>
<protein>
    <recommendedName>
        <fullName evidence="4">CENP-V/GFA domain-containing protein</fullName>
    </recommendedName>
</protein>
<evidence type="ECO:0000313" key="3">
    <source>
        <dbReference type="Proteomes" id="UP000199331"/>
    </source>
</evidence>
<dbReference type="Proteomes" id="UP000199331">
    <property type="component" value="Unassembled WGS sequence"/>
</dbReference>
<evidence type="ECO:0000313" key="2">
    <source>
        <dbReference type="EMBL" id="SFP14805.1"/>
    </source>
</evidence>
<dbReference type="RefSeq" id="WP_090479863.1">
    <property type="nucleotide sequence ID" value="NZ_FOWZ01000002.1"/>
</dbReference>
<dbReference type="SUPFAM" id="SSF51316">
    <property type="entry name" value="Mss4-like"/>
    <property type="match status" value="1"/>
</dbReference>
<proteinExistence type="predicted"/>
<feature type="compositionally biased region" description="Basic and acidic residues" evidence="1">
    <location>
        <begin position="187"/>
        <end position="196"/>
    </location>
</feature>
<dbReference type="OrthoDB" id="7268727at2"/>